<evidence type="ECO:0000313" key="2">
    <source>
        <dbReference type="Proteomes" id="UP000242520"/>
    </source>
</evidence>
<proteinExistence type="predicted"/>
<organism evidence="1 2">
    <name type="scientific">Tepidibacter thalassicus DSM 15285</name>
    <dbReference type="NCBI Taxonomy" id="1123350"/>
    <lineage>
        <taxon>Bacteria</taxon>
        <taxon>Bacillati</taxon>
        <taxon>Bacillota</taxon>
        <taxon>Clostridia</taxon>
        <taxon>Peptostreptococcales</taxon>
        <taxon>Peptostreptococcaceae</taxon>
        <taxon>Tepidibacter</taxon>
    </lineage>
</organism>
<accession>A0A1M5RB89</accession>
<dbReference type="RefSeq" id="WP_178137460.1">
    <property type="nucleotide sequence ID" value="NZ_FQXH01000011.1"/>
</dbReference>
<protein>
    <submittedName>
        <fullName evidence="1">Uncharacterized protein</fullName>
    </submittedName>
</protein>
<name>A0A1M5RB89_9FIRM</name>
<reference evidence="2" key="1">
    <citation type="submission" date="2016-11" db="EMBL/GenBank/DDBJ databases">
        <authorList>
            <person name="Varghese N."/>
            <person name="Submissions S."/>
        </authorList>
    </citation>
    <scope>NUCLEOTIDE SEQUENCE [LARGE SCALE GENOMIC DNA]</scope>
    <source>
        <strain evidence="2">DSM 15285</strain>
    </source>
</reference>
<evidence type="ECO:0000313" key="1">
    <source>
        <dbReference type="EMBL" id="SHH23380.1"/>
    </source>
</evidence>
<dbReference type="AlphaFoldDB" id="A0A1M5RB89"/>
<dbReference type="Proteomes" id="UP000242520">
    <property type="component" value="Unassembled WGS sequence"/>
</dbReference>
<feature type="non-terminal residue" evidence="1">
    <location>
        <position position="1"/>
    </location>
</feature>
<sequence length="103" mass="11423">VVKIKSNGKLELVSKEVGATDDFEIVSGSVYEKDGDYIKLFVDTNSNGKWDAGETVGDTFYRVNSDTVIYEEDDKKRLSNITKGTAVDIIVEDGKEARVIEIK</sequence>
<dbReference type="EMBL" id="FQXH01000011">
    <property type="protein sequence ID" value="SHH23380.1"/>
    <property type="molecule type" value="Genomic_DNA"/>
</dbReference>
<keyword evidence="2" id="KW-1185">Reference proteome</keyword>
<gene>
    <name evidence="1" type="ORF">SAMN02744040_01310</name>
</gene>